<dbReference type="InterPro" id="IPR018445">
    <property type="entry name" value="Put_Phosphate_transp_reg"/>
</dbReference>
<evidence type="ECO:0000256" key="2">
    <source>
        <dbReference type="SAM" id="Coils"/>
    </source>
</evidence>
<dbReference type="Proteomes" id="UP000632195">
    <property type="component" value="Unassembled WGS sequence"/>
</dbReference>
<organism evidence="3 4">
    <name type="scientific">Thermogymnomonas acidicola</name>
    <dbReference type="NCBI Taxonomy" id="399579"/>
    <lineage>
        <taxon>Archaea</taxon>
        <taxon>Methanobacteriati</taxon>
        <taxon>Thermoplasmatota</taxon>
        <taxon>Thermoplasmata</taxon>
        <taxon>Thermoplasmatales</taxon>
        <taxon>Thermogymnomonas</taxon>
    </lineage>
</organism>
<gene>
    <name evidence="3" type="ORF">GCM10007108_02000</name>
</gene>
<dbReference type="InterPro" id="IPR038078">
    <property type="entry name" value="PhoU-like_sf"/>
</dbReference>
<keyword evidence="2" id="KW-0175">Coiled coil</keyword>
<sequence>MYPAWQYFYKGQASPGVVNADFLRRLLVVGERSVLEEMTEYIPLSKEASECIRTMLSKREQDLKPENERVRALERQADEISMKIKHEITSGAISSNVMDNLIELVEKCDDLLDQSYYISREIKRMGPRLKVQNDASRNAVDHAYTVFANMIEIHLRALDHVRIAFTGRQIAEVQAARHEIEKLEEQVDEMKDNLIDSLYEMSQYVSYIVFLHLTELTHKIDDLLDDCEDIADLVQTVRLSVTK</sequence>
<reference evidence="3" key="1">
    <citation type="journal article" date="2014" name="Int. J. Syst. Evol. Microbiol.">
        <title>Complete genome sequence of Corynebacterium casei LMG S-19264T (=DSM 44701T), isolated from a smear-ripened cheese.</title>
        <authorList>
            <consortium name="US DOE Joint Genome Institute (JGI-PGF)"/>
            <person name="Walter F."/>
            <person name="Albersmeier A."/>
            <person name="Kalinowski J."/>
            <person name="Ruckert C."/>
        </authorList>
    </citation>
    <scope>NUCLEOTIDE SEQUENCE</scope>
    <source>
        <strain evidence="3">JCM 13583</strain>
    </source>
</reference>
<reference evidence="3" key="2">
    <citation type="submission" date="2022-09" db="EMBL/GenBank/DDBJ databases">
        <authorList>
            <person name="Sun Q."/>
            <person name="Ohkuma M."/>
        </authorList>
    </citation>
    <scope>NUCLEOTIDE SEQUENCE</scope>
    <source>
        <strain evidence="3">JCM 13583</strain>
    </source>
</reference>
<dbReference type="PANTHER" id="PTHR36536">
    <property type="entry name" value="UPF0111 PROTEIN HI_1603"/>
    <property type="match status" value="1"/>
</dbReference>
<evidence type="ECO:0008006" key="5">
    <source>
        <dbReference type="Google" id="ProtNLM"/>
    </source>
</evidence>
<dbReference type="Gene3D" id="1.20.58.220">
    <property type="entry name" value="Phosphate transport system protein phou homolog 2, domain 2"/>
    <property type="match status" value="1"/>
</dbReference>
<dbReference type="AlphaFoldDB" id="A0AA37BPX0"/>
<evidence type="ECO:0000313" key="3">
    <source>
        <dbReference type="EMBL" id="GGM67540.1"/>
    </source>
</evidence>
<evidence type="ECO:0000313" key="4">
    <source>
        <dbReference type="Proteomes" id="UP000632195"/>
    </source>
</evidence>
<accession>A0AA37BPX0</accession>
<name>A0AA37BPX0_9ARCH</name>
<evidence type="ECO:0000256" key="1">
    <source>
        <dbReference type="ARBA" id="ARBA00008591"/>
    </source>
</evidence>
<dbReference type="PANTHER" id="PTHR36536:SF3">
    <property type="entry name" value="UPF0111 PROTEIN HI_1603"/>
    <property type="match status" value="1"/>
</dbReference>
<dbReference type="EMBL" id="BMNY01000001">
    <property type="protein sequence ID" value="GGM67540.1"/>
    <property type="molecule type" value="Genomic_DNA"/>
</dbReference>
<feature type="coiled-coil region" evidence="2">
    <location>
        <begin position="166"/>
        <end position="200"/>
    </location>
</feature>
<comment type="similarity">
    <text evidence="1">Belongs to the UPF0111 family.</text>
</comment>
<dbReference type="Pfam" id="PF01865">
    <property type="entry name" value="PhoU_div"/>
    <property type="match status" value="1"/>
</dbReference>
<comment type="caution">
    <text evidence="3">The sequence shown here is derived from an EMBL/GenBank/DDBJ whole genome shotgun (WGS) entry which is preliminary data.</text>
</comment>
<keyword evidence="4" id="KW-1185">Reference proteome</keyword>
<dbReference type="InterPro" id="IPR002727">
    <property type="entry name" value="DUF47"/>
</dbReference>
<proteinExistence type="inferred from homology"/>
<protein>
    <recommendedName>
        <fullName evidence="5">Phosphate transport regulator</fullName>
    </recommendedName>
</protein>